<feature type="transmembrane region" description="Helical" evidence="2">
    <location>
        <begin position="51"/>
        <end position="72"/>
    </location>
</feature>
<gene>
    <name evidence="3" type="ORF">D9X91_15000</name>
</gene>
<keyword evidence="2" id="KW-0472">Membrane</keyword>
<dbReference type="EMBL" id="RCVZ01000010">
    <property type="protein sequence ID" value="RLQ94357.1"/>
    <property type="molecule type" value="Genomic_DNA"/>
</dbReference>
<comment type="caution">
    <text evidence="3">The sequence shown here is derived from an EMBL/GenBank/DDBJ whole genome shotgun (WGS) entry which is preliminary data.</text>
</comment>
<organism evidence="3 4">
    <name type="scientific">Falsibacillus albus</name>
    <dbReference type="NCBI Taxonomy" id="2478915"/>
    <lineage>
        <taxon>Bacteria</taxon>
        <taxon>Bacillati</taxon>
        <taxon>Bacillota</taxon>
        <taxon>Bacilli</taxon>
        <taxon>Bacillales</taxon>
        <taxon>Bacillaceae</taxon>
        <taxon>Falsibacillus</taxon>
    </lineage>
</organism>
<evidence type="ECO:0000256" key="2">
    <source>
        <dbReference type="SAM" id="Phobius"/>
    </source>
</evidence>
<name>A0A3L7JTZ3_9BACI</name>
<proteinExistence type="predicted"/>
<reference evidence="3 4" key="1">
    <citation type="submission" date="2018-10" db="EMBL/GenBank/DDBJ databases">
        <title>Falsibacillus sp. genome draft.</title>
        <authorList>
            <person name="Shi S."/>
        </authorList>
    </citation>
    <scope>NUCLEOTIDE SEQUENCE [LARGE SCALE GENOMIC DNA]</scope>
    <source>
        <strain evidence="3 4">GY 10110</strain>
    </source>
</reference>
<dbReference type="Proteomes" id="UP000276770">
    <property type="component" value="Unassembled WGS sequence"/>
</dbReference>
<evidence type="ECO:0000313" key="4">
    <source>
        <dbReference type="Proteomes" id="UP000276770"/>
    </source>
</evidence>
<keyword evidence="4" id="KW-1185">Reference proteome</keyword>
<keyword evidence="2" id="KW-1133">Transmembrane helix</keyword>
<dbReference type="RefSeq" id="WP_121681448.1">
    <property type="nucleotide sequence ID" value="NZ_RCVZ01000010.1"/>
</dbReference>
<feature type="compositionally biased region" description="Basic and acidic residues" evidence="1">
    <location>
        <begin position="1"/>
        <end position="19"/>
    </location>
</feature>
<feature type="region of interest" description="Disordered" evidence="1">
    <location>
        <begin position="1"/>
        <end position="23"/>
    </location>
</feature>
<evidence type="ECO:0000313" key="3">
    <source>
        <dbReference type="EMBL" id="RLQ94357.1"/>
    </source>
</evidence>
<keyword evidence="2" id="KW-0812">Transmembrane</keyword>
<dbReference type="AlphaFoldDB" id="A0A3L7JTZ3"/>
<sequence>MKKLHETEPPKKQNKDDSKTYTPFEELQKIEGGPLKLEYINSTGMPKGIRIIGYFIAGVMVLFILAAVIFSFI</sequence>
<accession>A0A3L7JTZ3</accession>
<dbReference type="OrthoDB" id="2456645at2"/>
<protein>
    <submittedName>
        <fullName evidence="3">Uncharacterized protein</fullName>
    </submittedName>
</protein>
<evidence type="ECO:0000256" key="1">
    <source>
        <dbReference type="SAM" id="MobiDB-lite"/>
    </source>
</evidence>